<dbReference type="PANTHER" id="PTHR34070">
    <property type="entry name" value="ARMADILLO-TYPE FOLD"/>
    <property type="match status" value="1"/>
</dbReference>
<name>A0A8J4DSP5_9ACTN</name>
<dbReference type="CDD" id="cd07064">
    <property type="entry name" value="AlkD_like_1"/>
    <property type="match status" value="1"/>
</dbReference>
<dbReference type="SUPFAM" id="SSF48371">
    <property type="entry name" value="ARM repeat"/>
    <property type="match status" value="1"/>
</dbReference>
<dbReference type="InterPro" id="IPR014825">
    <property type="entry name" value="DNA_alkylation"/>
</dbReference>
<dbReference type="PANTHER" id="PTHR34070:SF1">
    <property type="entry name" value="DNA ALKYLATION REPAIR PROTEIN"/>
    <property type="match status" value="1"/>
</dbReference>
<dbReference type="Gene3D" id="1.25.10.90">
    <property type="match status" value="1"/>
</dbReference>
<sequence>MAASDTPLARTVLDRLLAIYGSAADPAAAGPMRAYMRDAFPFLGLPSPRRRELAKRVVAGLPRPTEADLRGVALACWELPEREYQYFAIDLLVAHPSACGPTFLTTAELLITTRAWWDTVDALATRVVGTIVARHPAAVATMDRWLVDGDMWLARTAILHQMHYKRATDAERLFRYCALQAEHPDFFIRKAIGWALRQYARSDPAAVRAFVKENPQLSPLSVREATKHLQGSDNPVS</sequence>
<protein>
    <recommendedName>
        <fullName evidence="3">DNA alkylation repair protein</fullName>
    </recommendedName>
</protein>
<proteinExistence type="predicted"/>
<keyword evidence="2" id="KW-1185">Reference proteome</keyword>
<evidence type="ECO:0008006" key="3">
    <source>
        <dbReference type="Google" id="ProtNLM"/>
    </source>
</evidence>
<dbReference type="Proteomes" id="UP000619260">
    <property type="component" value="Unassembled WGS sequence"/>
</dbReference>
<reference evidence="1" key="1">
    <citation type="submission" date="2021-01" db="EMBL/GenBank/DDBJ databases">
        <title>Whole genome shotgun sequence of Virgisporangium aliadipatigenens NBRC 105644.</title>
        <authorList>
            <person name="Komaki H."/>
            <person name="Tamura T."/>
        </authorList>
    </citation>
    <scope>NUCLEOTIDE SEQUENCE</scope>
    <source>
        <strain evidence="1">NBRC 105644</strain>
    </source>
</reference>
<accession>A0A8J4DSP5</accession>
<dbReference type="InterPro" id="IPR016024">
    <property type="entry name" value="ARM-type_fold"/>
</dbReference>
<dbReference type="EMBL" id="BOPF01000015">
    <property type="protein sequence ID" value="GIJ47442.1"/>
    <property type="molecule type" value="Genomic_DNA"/>
</dbReference>
<dbReference type="AlphaFoldDB" id="A0A8J4DSP5"/>
<comment type="caution">
    <text evidence="1">The sequence shown here is derived from an EMBL/GenBank/DDBJ whole genome shotgun (WGS) entry which is preliminary data.</text>
</comment>
<dbReference type="RefSeq" id="WP_203900957.1">
    <property type="nucleotide sequence ID" value="NZ_BOPF01000015.1"/>
</dbReference>
<evidence type="ECO:0000313" key="1">
    <source>
        <dbReference type="EMBL" id="GIJ47442.1"/>
    </source>
</evidence>
<evidence type="ECO:0000313" key="2">
    <source>
        <dbReference type="Proteomes" id="UP000619260"/>
    </source>
</evidence>
<dbReference type="Pfam" id="PF08713">
    <property type="entry name" value="DNA_alkylation"/>
    <property type="match status" value="1"/>
</dbReference>
<organism evidence="1 2">
    <name type="scientific">Virgisporangium aliadipatigenens</name>
    <dbReference type="NCBI Taxonomy" id="741659"/>
    <lineage>
        <taxon>Bacteria</taxon>
        <taxon>Bacillati</taxon>
        <taxon>Actinomycetota</taxon>
        <taxon>Actinomycetes</taxon>
        <taxon>Micromonosporales</taxon>
        <taxon>Micromonosporaceae</taxon>
        <taxon>Virgisporangium</taxon>
    </lineage>
</organism>
<gene>
    <name evidence="1" type="ORF">Val02_43280</name>
</gene>